<dbReference type="InterPro" id="IPR011050">
    <property type="entry name" value="Pectin_lyase_fold/virulence"/>
</dbReference>
<accession>A0A0E3LRK4</accession>
<dbReference type="SUPFAM" id="SSF51126">
    <property type="entry name" value="Pectin lyase-like"/>
    <property type="match status" value="2"/>
</dbReference>
<dbReference type="HOGENOM" id="CLU_012607_1_0_2"/>
<evidence type="ECO:0000313" key="4">
    <source>
        <dbReference type="Proteomes" id="UP000033116"/>
    </source>
</evidence>
<reference evidence="3 4" key="1">
    <citation type="submission" date="2014-07" db="EMBL/GenBank/DDBJ databases">
        <title>Methanogenic archaea and the global carbon cycle.</title>
        <authorList>
            <person name="Henriksen J.R."/>
            <person name="Luke J."/>
            <person name="Reinhart S."/>
            <person name="Benedict M.N."/>
            <person name="Youngblut N.D."/>
            <person name="Metcalf M.E."/>
            <person name="Whitaker R.J."/>
            <person name="Metcalf W.W."/>
        </authorList>
    </citation>
    <scope>NUCLEOTIDE SEQUENCE [LARGE SCALE GENOMIC DNA]</scope>
    <source>
        <strain evidence="3 4">SarPi</strain>
    </source>
</reference>
<dbReference type="PANTHER" id="PTHR22990:SF15">
    <property type="entry name" value="F-BOX ONLY PROTEIN 10"/>
    <property type="match status" value="1"/>
</dbReference>
<feature type="domain" description="Disaggregatase-related" evidence="2">
    <location>
        <begin position="268"/>
        <end position="468"/>
    </location>
</feature>
<keyword evidence="1" id="KW-0677">Repeat</keyword>
<dbReference type="Pfam" id="PF08480">
    <property type="entry name" value="Disaggr_assoc"/>
    <property type="match status" value="1"/>
</dbReference>
<dbReference type="EMBL" id="CP009511">
    <property type="protein sequence ID" value="AKB60176.1"/>
    <property type="molecule type" value="Genomic_DNA"/>
</dbReference>
<proteinExistence type="predicted"/>
<dbReference type="InterPro" id="IPR013687">
    <property type="entry name" value="Disaggr-rel"/>
</dbReference>
<evidence type="ECO:0000313" key="3">
    <source>
        <dbReference type="EMBL" id="AKB60176.1"/>
    </source>
</evidence>
<dbReference type="AlphaFoldDB" id="A0A0E3LRK4"/>
<dbReference type="InterPro" id="IPR012334">
    <property type="entry name" value="Pectin_lyas_fold"/>
</dbReference>
<gene>
    <name evidence="3" type="ORF">MSMAP_0191</name>
</gene>
<sequence length="536" mass="60379">MSGKDLANIWKNRKKMGVCITVFILLVVTTTTALSITLPEETVYVAGDGRGDYNCNGTDDQIEINEALAYVAENPEFTTVHLKGPNTYVISDSILIGSNVTFQGDSTAVIKLKDRADWPSLKPLITQRDFSEQNITIRGFEIDGNHDGNEEKNKGEGYYNLIYLNNTTNIQVHDMYMHDGHGDGLKVENSSNIQFYNNKVYKLGHEGLYGIQSQYLKAWNNTITCRTNSGLRVWDSNHVKFHDNVIDSFYHWSAGGPGIQIQKSSAVMDDIEVYNNTIYNTYGPGIWLVGYDNSYSTEEAQNVQIHHNIFYSTGTNPNIDWVGGIVTSGFYNTLIENNVFDGTYHTAIALMHPTGYSTDLSPKDTGYTTIVRNNIIVDTLERKNDPEGTGYGVINYLPETHSFILENNCFYNNTAGNYKNANSTGDIYENPRFANQKENDYHLRSIGGRWNGKTWVKDFQTSPCIDAGYPSSDCSNEPDDNGGRINIGRYGNTEEASKSGVMPGYVAWWNEILSPEWRILRTLLRIFLLFCFKIQI</sequence>
<evidence type="ECO:0000259" key="2">
    <source>
        <dbReference type="Pfam" id="PF08480"/>
    </source>
</evidence>
<dbReference type="SMART" id="SM00710">
    <property type="entry name" value="PbH1"/>
    <property type="match status" value="7"/>
</dbReference>
<dbReference type="Proteomes" id="UP000033116">
    <property type="component" value="Chromosome"/>
</dbReference>
<dbReference type="FunFam" id="2.160.20.10:FF:000069">
    <property type="entry name" value="Uncharacterized protein"/>
    <property type="match status" value="1"/>
</dbReference>
<dbReference type="InterPro" id="IPR006626">
    <property type="entry name" value="PbH1"/>
</dbReference>
<name>A0A0E3LRK4_METMZ</name>
<dbReference type="PATRIC" id="fig|1434115.4.peg.225"/>
<dbReference type="InterPro" id="IPR051550">
    <property type="entry name" value="SCF-Subunits/Alg-Epimerases"/>
</dbReference>
<protein>
    <recommendedName>
        <fullName evidence="2">Disaggregatase-related domain-containing protein</fullName>
    </recommendedName>
</protein>
<dbReference type="Gene3D" id="2.160.20.10">
    <property type="entry name" value="Single-stranded right-handed beta-helix, Pectin lyase-like"/>
    <property type="match status" value="1"/>
</dbReference>
<dbReference type="GeneID" id="24863289"/>
<dbReference type="RefSeq" id="WP_011033068.1">
    <property type="nucleotide sequence ID" value="NZ_CP009511.1"/>
</dbReference>
<dbReference type="PANTHER" id="PTHR22990">
    <property type="entry name" value="F-BOX ONLY PROTEIN"/>
    <property type="match status" value="1"/>
</dbReference>
<evidence type="ECO:0000256" key="1">
    <source>
        <dbReference type="ARBA" id="ARBA00022737"/>
    </source>
</evidence>
<organism evidence="3 4">
    <name type="scientific">Methanosarcina mazei SarPi</name>
    <dbReference type="NCBI Taxonomy" id="1434115"/>
    <lineage>
        <taxon>Archaea</taxon>
        <taxon>Methanobacteriati</taxon>
        <taxon>Methanobacteriota</taxon>
        <taxon>Stenosarchaea group</taxon>
        <taxon>Methanomicrobia</taxon>
        <taxon>Methanosarcinales</taxon>
        <taxon>Methanosarcinaceae</taxon>
        <taxon>Methanosarcina</taxon>
    </lineage>
</organism>